<accession>A0A2P2QJT3</accession>
<proteinExistence type="predicted"/>
<dbReference type="EMBL" id="GGEC01086776">
    <property type="protein sequence ID" value="MBX67260.1"/>
    <property type="molecule type" value="Transcribed_RNA"/>
</dbReference>
<evidence type="ECO:0000313" key="1">
    <source>
        <dbReference type="EMBL" id="MBX67260.1"/>
    </source>
</evidence>
<name>A0A2P2QJT3_RHIMU</name>
<dbReference type="AlphaFoldDB" id="A0A2P2QJT3"/>
<organism evidence="1">
    <name type="scientific">Rhizophora mucronata</name>
    <name type="common">Asiatic mangrove</name>
    <dbReference type="NCBI Taxonomy" id="61149"/>
    <lineage>
        <taxon>Eukaryota</taxon>
        <taxon>Viridiplantae</taxon>
        <taxon>Streptophyta</taxon>
        <taxon>Embryophyta</taxon>
        <taxon>Tracheophyta</taxon>
        <taxon>Spermatophyta</taxon>
        <taxon>Magnoliopsida</taxon>
        <taxon>eudicotyledons</taxon>
        <taxon>Gunneridae</taxon>
        <taxon>Pentapetalae</taxon>
        <taxon>rosids</taxon>
        <taxon>fabids</taxon>
        <taxon>Malpighiales</taxon>
        <taxon>Rhizophoraceae</taxon>
        <taxon>Rhizophora</taxon>
    </lineage>
</organism>
<reference evidence="1" key="1">
    <citation type="submission" date="2018-02" db="EMBL/GenBank/DDBJ databases">
        <title>Rhizophora mucronata_Transcriptome.</title>
        <authorList>
            <person name="Meera S.P."/>
            <person name="Sreeshan A."/>
            <person name="Augustine A."/>
        </authorList>
    </citation>
    <scope>NUCLEOTIDE SEQUENCE</scope>
    <source>
        <tissue evidence="1">Leaf</tissue>
    </source>
</reference>
<sequence length="42" mass="4938">MNVLVRLFIGMSSLQTFFFRIALNHSYQILGWQYGGQQLVLF</sequence>
<protein>
    <submittedName>
        <fullName evidence="1">Uncharacterized protein</fullName>
    </submittedName>
</protein>